<dbReference type="CDD" id="cd00093">
    <property type="entry name" value="HTH_XRE"/>
    <property type="match status" value="1"/>
</dbReference>
<comment type="caution">
    <text evidence="2">The sequence shown here is derived from an EMBL/GenBank/DDBJ whole genome shotgun (WGS) entry which is preliminary data.</text>
</comment>
<dbReference type="InterPro" id="IPR010982">
    <property type="entry name" value="Lambda_DNA-bd_dom_sf"/>
</dbReference>
<feature type="domain" description="HTH cro/C1-type" evidence="1">
    <location>
        <begin position="13"/>
        <end position="69"/>
    </location>
</feature>
<evidence type="ECO:0000313" key="2">
    <source>
        <dbReference type="EMBL" id="GGY72885.1"/>
    </source>
</evidence>
<protein>
    <submittedName>
        <fullName evidence="2">Transcriptional regulator</fullName>
    </submittedName>
</protein>
<proteinExistence type="predicted"/>
<dbReference type="InterPro" id="IPR001387">
    <property type="entry name" value="Cro/C1-type_HTH"/>
</dbReference>
<evidence type="ECO:0000259" key="1">
    <source>
        <dbReference type="PROSITE" id="PS50943"/>
    </source>
</evidence>
<dbReference type="PROSITE" id="PS50943">
    <property type="entry name" value="HTH_CROC1"/>
    <property type="match status" value="1"/>
</dbReference>
<dbReference type="RefSeq" id="WP_189575941.1">
    <property type="nucleotide sequence ID" value="NZ_BMXV01000004.1"/>
</dbReference>
<keyword evidence="3" id="KW-1185">Reference proteome</keyword>
<dbReference type="Pfam" id="PF01381">
    <property type="entry name" value="HTH_3"/>
    <property type="match status" value="1"/>
</dbReference>
<dbReference type="Proteomes" id="UP000601597">
    <property type="component" value="Unassembled WGS sequence"/>
</dbReference>
<gene>
    <name evidence="2" type="primary">hipB</name>
    <name evidence="2" type="ORF">GCM10007071_19970</name>
</gene>
<reference evidence="3" key="1">
    <citation type="journal article" date="2019" name="Int. J. Syst. Evol. Microbiol.">
        <title>The Global Catalogue of Microorganisms (GCM) 10K type strain sequencing project: providing services to taxonomists for standard genome sequencing and annotation.</title>
        <authorList>
            <consortium name="The Broad Institute Genomics Platform"/>
            <consortium name="The Broad Institute Genome Sequencing Center for Infectious Disease"/>
            <person name="Wu L."/>
            <person name="Ma J."/>
        </authorList>
    </citation>
    <scope>NUCLEOTIDE SEQUENCE [LARGE SCALE GENOMIC DNA]</scope>
    <source>
        <strain evidence="3">KCTC 22280</strain>
    </source>
</reference>
<dbReference type="SMART" id="SM00530">
    <property type="entry name" value="HTH_XRE"/>
    <property type="match status" value="1"/>
</dbReference>
<evidence type="ECO:0000313" key="3">
    <source>
        <dbReference type="Proteomes" id="UP000601597"/>
    </source>
</evidence>
<name>A0ABQ3AZN3_9GAMM</name>
<organism evidence="2 3">
    <name type="scientific">Marinobacter zhanjiangensis</name>
    <dbReference type="NCBI Taxonomy" id="578215"/>
    <lineage>
        <taxon>Bacteria</taxon>
        <taxon>Pseudomonadati</taxon>
        <taxon>Pseudomonadota</taxon>
        <taxon>Gammaproteobacteria</taxon>
        <taxon>Pseudomonadales</taxon>
        <taxon>Marinobacteraceae</taxon>
        <taxon>Marinobacter</taxon>
    </lineage>
</organism>
<sequence>MKITSPELLAQAIRNARVDHNLSQQSVAELVGIKQNTVSSFENHPEKSRVETLFRLLSALNLELSITERNQSPAGTGWKQEW</sequence>
<dbReference type="SUPFAM" id="SSF47413">
    <property type="entry name" value="lambda repressor-like DNA-binding domains"/>
    <property type="match status" value="1"/>
</dbReference>
<accession>A0ABQ3AZN3</accession>
<dbReference type="Gene3D" id="1.10.260.40">
    <property type="entry name" value="lambda repressor-like DNA-binding domains"/>
    <property type="match status" value="1"/>
</dbReference>
<dbReference type="EMBL" id="BMXV01000004">
    <property type="protein sequence ID" value="GGY72885.1"/>
    <property type="molecule type" value="Genomic_DNA"/>
</dbReference>